<dbReference type="InterPro" id="IPR011256">
    <property type="entry name" value="Reg_factor_effector_dom_sf"/>
</dbReference>
<keyword evidence="3" id="KW-0804">Transcription</keyword>
<dbReference type="GO" id="GO:0003700">
    <property type="term" value="F:DNA-binding transcription factor activity"/>
    <property type="evidence" value="ECO:0007669"/>
    <property type="project" value="InterPro"/>
</dbReference>
<dbReference type="SMART" id="SM00871">
    <property type="entry name" value="AraC_E_bind"/>
    <property type="match status" value="1"/>
</dbReference>
<evidence type="ECO:0000256" key="3">
    <source>
        <dbReference type="ARBA" id="ARBA00023163"/>
    </source>
</evidence>
<dbReference type="EMBL" id="JANIPJ010000017">
    <property type="protein sequence ID" value="MCR2806395.1"/>
    <property type="molecule type" value="Genomic_DNA"/>
</dbReference>
<accession>A0A9X2MTW3</accession>
<dbReference type="InterPro" id="IPR029442">
    <property type="entry name" value="GyrI-like"/>
</dbReference>
<dbReference type="InterPro" id="IPR050959">
    <property type="entry name" value="MarA-like"/>
</dbReference>
<evidence type="ECO:0000259" key="4">
    <source>
        <dbReference type="PROSITE" id="PS01124"/>
    </source>
</evidence>
<evidence type="ECO:0000256" key="2">
    <source>
        <dbReference type="ARBA" id="ARBA00023125"/>
    </source>
</evidence>
<evidence type="ECO:0000313" key="6">
    <source>
        <dbReference type="Proteomes" id="UP001141950"/>
    </source>
</evidence>
<dbReference type="Proteomes" id="UP001141950">
    <property type="component" value="Unassembled WGS sequence"/>
</dbReference>
<dbReference type="GO" id="GO:0043565">
    <property type="term" value="F:sequence-specific DNA binding"/>
    <property type="evidence" value="ECO:0007669"/>
    <property type="project" value="InterPro"/>
</dbReference>
<gene>
    <name evidence="5" type="ORF">NQZ67_21170</name>
</gene>
<feature type="domain" description="HTH araC/xylS-type" evidence="4">
    <location>
        <begin position="6"/>
        <end position="104"/>
    </location>
</feature>
<dbReference type="PROSITE" id="PS00041">
    <property type="entry name" value="HTH_ARAC_FAMILY_1"/>
    <property type="match status" value="1"/>
</dbReference>
<organism evidence="5 6">
    <name type="scientific">Paenibacillus soyae</name>
    <dbReference type="NCBI Taxonomy" id="2969249"/>
    <lineage>
        <taxon>Bacteria</taxon>
        <taxon>Bacillati</taxon>
        <taxon>Bacillota</taxon>
        <taxon>Bacilli</taxon>
        <taxon>Bacillales</taxon>
        <taxon>Paenibacillaceae</taxon>
        <taxon>Paenibacillus</taxon>
    </lineage>
</organism>
<dbReference type="AlphaFoldDB" id="A0A9X2MTW3"/>
<dbReference type="RefSeq" id="WP_257449806.1">
    <property type="nucleotide sequence ID" value="NZ_JANIPJ010000017.1"/>
</dbReference>
<comment type="caution">
    <text evidence="5">The sequence shown here is derived from an EMBL/GenBank/DDBJ whole genome shotgun (WGS) entry which is preliminary data.</text>
</comment>
<dbReference type="InterPro" id="IPR020449">
    <property type="entry name" value="Tscrpt_reg_AraC-type_HTH"/>
</dbReference>
<dbReference type="InterPro" id="IPR018062">
    <property type="entry name" value="HTH_AraC-typ_CS"/>
</dbReference>
<protein>
    <submittedName>
        <fullName evidence="5">AraC family transcriptional regulator</fullName>
    </submittedName>
</protein>
<reference evidence="5" key="1">
    <citation type="submission" date="2022-08" db="EMBL/GenBank/DDBJ databases">
        <title>The genomic sequence of strain Paenibacillus sp. SCIV0701.</title>
        <authorList>
            <person name="Zhao H."/>
        </authorList>
    </citation>
    <scope>NUCLEOTIDE SEQUENCE</scope>
    <source>
        <strain evidence="5">SCIV0701</strain>
    </source>
</reference>
<proteinExistence type="predicted"/>
<dbReference type="InterPro" id="IPR010499">
    <property type="entry name" value="AraC_E-bd"/>
</dbReference>
<dbReference type="PROSITE" id="PS01124">
    <property type="entry name" value="HTH_ARAC_FAMILY_2"/>
    <property type="match status" value="1"/>
</dbReference>
<dbReference type="SMART" id="SM00342">
    <property type="entry name" value="HTH_ARAC"/>
    <property type="match status" value="1"/>
</dbReference>
<dbReference type="InterPro" id="IPR018060">
    <property type="entry name" value="HTH_AraC"/>
</dbReference>
<keyword evidence="6" id="KW-1185">Reference proteome</keyword>
<evidence type="ECO:0000313" key="5">
    <source>
        <dbReference type="EMBL" id="MCR2806395.1"/>
    </source>
</evidence>
<keyword evidence="1" id="KW-0805">Transcription regulation</keyword>
<name>A0A9X2MTW3_9BACL</name>
<dbReference type="Pfam" id="PF06445">
    <property type="entry name" value="GyrI-like"/>
    <property type="match status" value="1"/>
</dbReference>
<dbReference type="SUPFAM" id="SSF55136">
    <property type="entry name" value="Probable bacterial effector-binding domain"/>
    <property type="match status" value="1"/>
</dbReference>
<dbReference type="InterPro" id="IPR009057">
    <property type="entry name" value="Homeodomain-like_sf"/>
</dbReference>
<dbReference type="PANTHER" id="PTHR47504">
    <property type="entry name" value="RIGHT ORIGIN-BINDING PROTEIN"/>
    <property type="match status" value="1"/>
</dbReference>
<dbReference type="PANTHER" id="PTHR47504:SF5">
    <property type="entry name" value="RIGHT ORIGIN-BINDING PROTEIN"/>
    <property type="match status" value="1"/>
</dbReference>
<sequence length="294" mass="33259">MLEHLNRALDYIEQHLTEEIDVAEAAKLAYCSEFHFKRMFSFLSGIPLSEYVRRRRLTLAALELLDPGMRVIDVAVKYGYQSPDSFTRAFQQLHGLTPTEAREKGQMLQAYPRMTFQLTIRGGHGMKFRLVEKEPFRIAGLMKRVRIQFEGVNPEIASMWQSLDEAKILAIKSLSDMEPGGIISASTNFSEGRMEEKGELDHYIGAATSKAAIPDGMAVLDVAASTWAVFEAVGPFPQTLQEVWGRIYSEWFPSSGYEQTEGPELLWNESKDTSSPAYRSEIWIPVRKSPVRPS</sequence>
<dbReference type="Gene3D" id="3.20.80.10">
    <property type="entry name" value="Regulatory factor, effector binding domain"/>
    <property type="match status" value="1"/>
</dbReference>
<dbReference type="PRINTS" id="PR00032">
    <property type="entry name" value="HTHARAC"/>
</dbReference>
<evidence type="ECO:0000256" key="1">
    <source>
        <dbReference type="ARBA" id="ARBA00023015"/>
    </source>
</evidence>
<dbReference type="SUPFAM" id="SSF46689">
    <property type="entry name" value="Homeodomain-like"/>
    <property type="match status" value="2"/>
</dbReference>
<dbReference type="Gene3D" id="1.10.10.60">
    <property type="entry name" value="Homeodomain-like"/>
    <property type="match status" value="2"/>
</dbReference>
<keyword evidence="2" id="KW-0238">DNA-binding</keyword>
<dbReference type="Pfam" id="PF12833">
    <property type="entry name" value="HTH_18"/>
    <property type="match status" value="1"/>
</dbReference>